<sequence>MMELESIMLMQPILLRLRDSHSVIKESALPPRVNSAASSNPPAEVDPDIMLKVFCKSSEASVTTQPTKFKIKL</sequence>
<evidence type="ECO:0000313" key="1">
    <source>
        <dbReference type="EMBL" id="KAK1346278.1"/>
    </source>
</evidence>
<keyword evidence="2" id="KW-1185">Reference proteome</keyword>
<dbReference type="Proteomes" id="UP001177744">
    <property type="component" value="Unassembled WGS sequence"/>
</dbReference>
<dbReference type="AlphaFoldDB" id="A0AA40IB08"/>
<evidence type="ECO:0000313" key="2">
    <source>
        <dbReference type="Proteomes" id="UP001177744"/>
    </source>
</evidence>
<comment type="caution">
    <text evidence="1">The sequence shown here is derived from an EMBL/GenBank/DDBJ whole genome shotgun (WGS) entry which is preliminary data.</text>
</comment>
<accession>A0AA40IB08</accession>
<gene>
    <name evidence="1" type="ORF">QTO34_000132</name>
</gene>
<dbReference type="EMBL" id="JAULJE010000001">
    <property type="protein sequence ID" value="KAK1346278.1"/>
    <property type="molecule type" value="Genomic_DNA"/>
</dbReference>
<name>A0AA40IB08_CNENI</name>
<organism evidence="1 2">
    <name type="scientific">Cnephaeus nilssonii</name>
    <name type="common">Northern bat</name>
    <name type="synonym">Eptesicus nilssonii</name>
    <dbReference type="NCBI Taxonomy" id="3371016"/>
    <lineage>
        <taxon>Eukaryota</taxon>
        <taxon>Metazoa</taxon>
        <taxon>Chordata</taxon>
        <taxon>Craniata</taxon>
        <taxon>Vertebrata</taxon>
        <taxon>Euteleostomi</taxon>
        <taxon>Mammalia</taxon>
        <taxon>Eutheria</taxon>
        <taxon>Laurasiatheria</taxon>
        <taxon>Chiroptera</taxon>
        <taxon>Yangochiroptera</taxon>
        <taxon>Vespertilionidae</taxon>
        <taxon>Cnephaeus</taxon>
    </lineage>
</organism>
<reference evidence="1" key="1">
    <citation type="submission" date="2023-06" db="EMBL/GenBank/DDBJ databases">
        <title>Reference genome for the Northern bat (Eptesicus nilssonii), a most northern bat species.</title>
        <authorList>
            <person name="Laine V.N."/>
            <person name="Pulliainen A.T."/>
            <person name="Lilley T.M."/>
        </authorList>
    </citation>
    <scope>NUCLEOTIDE SEQUENCE</scope>
    <source>
        <strain evidence="1">BLF_Eptnil</strain>
        <tissue evidence="1">Kidney</tissue>
    </source>
</reference>
<protein>
    <submittedName>
        <fullName evidence="1">Uncharacterized protein</fullName>
    </submittedName>
</protein>
<proteinExistence type="predicted"/>